<organism evidence="1 2">
    <name type="scientific">Fischerella thermalis JSC-11</name>
    <dbReference type="NCBI Taxonomy" id="741277"/>
    <lineage>
        <taxon>Bacteria</taxon>
        <taxon>Bacillati</taxon>
        <taxon>Cyanobacteriota</taxon>
        <taxon>Cyanophyceae</taxon>
        <taxon>Nostocales</taxon>
        <taxon>Hapalosiphonaceae</taxon>
        <taxon>Fischerella</taxon>
    </lineage>
</organism>
<evidence type="ECO:0000313" key="2">
    <source>
        <dbReference type="Proteomes" id="UP000004344"/>
    </source>
</evidence>
<dbReference type="EMBL" id="AGIZ01000004">
    <property type="protein sequence ID" value="EHC15986.1"/>
    <property type="molecule type" value="Genomic_DNA"/>
</dbReference>
<protein>
    <submittedName>
        <fullName evidence="1">Uncharacterized protein</fullName>
    </submittedName>
</protein>
<dbReference type="GeneID" id="51963909"/>
<sequence>MFLASSGDKGWFDFDTLRENINIKSISFGISEMTWLILMVEAGNKY</sequence>
<dbReference type="RefSeq" id="WP_009455873.1">
    <property type="nucleotide sequence ID" value="NZ_AGIZ01000004.1"/>
</dbReference>
<accession>G6FRB2</accession>
<gene>
    <name evidence="1" type="ORF">FJSC11DRAFT_1409</name>
</gene>
<keyword evidence="2" id="KW-1185">Reference proteome</keyword>
<proteinExistence type="predicted"/>
<dbReference type="AlphaFoldDB" id="G6FRB2"/>
<dbReference type="Proteomes" id="UP000004344">
    <property type="component" value="Unassembled WGS sequence"/>
</dbReference>
<evidence type="ECO:0000313" key="1">
    <source>
        <dbReference type="EMBL" id="EHC15986.1"/>
    </source>
</evidence>
<name>G6FRB2_9CYAN</name>
<comment type="caution">
    <text evidence="1">The sequence shown here is derived from an EMBL/GenBank/DDBJ whole genome shotgun (WGS) entry which is preliminary data.</text>
</comment>
<reference evidence="1 2" key="1">
    <citation type="submission" date="2011-09" db="EMBL/GenBank/DDBJ databases">
        <title>The draft genome of Fischerella sp. JSC-11.</title>
        <authorList>
            <consortium name="US DOE Joint Genome Institute (JGI-PGF)"/>
            <person name="Lucas S."/>
            <person name="Han J."/>
            <person name="Lapidus A."/>
            <person name="Cheng J.-F."/>
            <person name="Goodwin L."/>
            <person name="Pitluck S."/>
            <person name="Peters L."/>
            <person name="Land M.L."/>
            <person name="Hauser L."/>
            <person name="Sarkisova S."/>
            <person name="Bryant D.A."/>
            <person name="Brown I."/>
            <person name="Woyke T.J."/>
        </authorList>
    </citation>
    <scope>NUCLEOTIDE SEQUENCE [LARGE SCALE GENOMIC DNA]</scope>
    <source>
        <strain evidence="1 2">JSC-11</strain>
    </source>
</reference>